<gene>
    <name evidence="3" type="ORF">SMIM3I_00980</name>
</gene>
<evidence type="ECO:0000259" key="2">
    <source>
        <dbReference type="Pfam" id="PF14579"/>
    </source>
</evidence>
<keyword evidence="3" id="KW-0808">Transferase</keyword>
<name>A0A150NPX4_STRMT</name>
<dbReference type="InterPro" id="IPR004365">
    <property type="entry name" value="NA-bd_OB_tRNA"/>
</dbReference>
<reference evidence="3 4" key="1">
    <citation type="submission" date="2016-01" db="EMBL/GenBank/DDBJ databases">
        <title>Highly variable Streptococcus oralis 1 are common among viridans streptococci isolated from primates.</title>
        <authorList>
            <person name="Denapaite D."/>
            <person name="Rieger M."/>
            <person name="Koendgen S."/>
            <person name="Brueckner R."/>
            <person name="Ochigava I."/>
            <person name="Kappeler P."/>
            <person name="Maetz-Rensing K."/>
            <person name="Leendertz F."/>
        </authorList>
    </citation>
    <scope>NUCLEOTIDE SEQUENCE [LARGE SCALE GENOMIC DNA]</scope>
    <source>
        <strain evidence="3 4">M3-1</strain>
    </source>
</reference>
<dbReference type="GO" id="GO:0006260">
    <property type="term" value="P:DNA replication"/>
    <property type="evidence" value="ECO:0007669"/>
    <property type="project" value="InterPro"/>
</dbReference>
<dbReference type="InterPro" id="IPR004805">
    <property type="entry name" value="DnaE2/DnaE/PolC"/>
</dbReference>
<dbReference type="Gene3D" id="2.40.50.140">
    <property type="entry name" value="Nucleic acid-binding proteins"/>
    <property type="match status" value="1"/>
</dbReference>
<protein>
    <submittedName>
        <fullName evidence="3">DNA polymerase III alpha subunit</fullName>
        <ecNumber evidence="3">2.7.7.7</ecNumber>
    </submittedName>
</protein>
<dbReference type="PANTHER" id="PTHR32294">
    <property type="entry name" value="DNA POLYMERASE III SUBUNIT ALPHA"/>
    <property type="match status" value="1"/>
</dbReference>
<dbReference type="EMBL" id="LROU01000093">
    <property type="protein sequence ID" value="KYF35517.1"/>
    <property type="molecule type" value="Genomic_DNA"/>
</dbReference>
<dbReference type="Gene3D" id="1.10.150.870">
    <property type="match status" value="1"/>
</dbReference>
<dbReference type="InterPro" id="IPR029460">
    <property type="entry name" value="DNAPol_HHH"/>
</dbReference>
<organism evidence="3 4">
    <name type="scientific">Streptococcus mitis</name>
    <dbReference type="NCBI Taxonomy" id="28037"/>
    <lineage>
        <taxon>Bacteria</taxon>
        <taxon>Bacillati</taxon>
        <taxon>Bacillota</taxon>
        <taxon>Bacilli</taxon>
        <taxon>Lactobacillales</taxon>
        <taxon>Streptococcaceae</taxon>
        <taxon>Streptococcus</taxon>
        <taxon>Streptococcus mitis group</taxon>
    </lineage>
</organism>
<feature type="domain" description="OB" evidence="1">
    <location>
        <begin position="186"/>
        <end position="254"/>
    </location>
</feature>
<evidence type="ECO:0000313" key="3">
    <source>
        <dbReference type="EMBL" id="KYF35517.1"/>
    </source>
</evidence>
<sequence>MLNSANSDYVTDALEAGFEVAPLSINTIPYHDKIANKSIYLGLKSIKGLSKDLALWIIEHRPYSNIEDFIAKLPENYLKLPLLEPLVKVGLFDSFEKNRQKVFNNLGNLFEFVKELGSLFGESIYSWQDLEDWTEQEKFYMEQELLGVGVSKHPLQAIASKAIYPITPISNLSENSYAIILVEVQKIKVIRTKKGENMAFLQVDDSKKKLDVTLFSDLYRQVGQEVREGAFYYIKGKIQLRDGRLQMIAQEIREAVAERFWIQLKNHDSDQEISRILDQYKGPIPVIIRYEEEQRTIVSPNHFVVKSTELEAKLGGIVMKTIYR</sequence>
<evidence type="ECO:0000313" key="4">
    <source>
        <dbReference type="Proteomes" id="UP000075442"/>
    </source>
</evidence>
<keyword evidence="3" id="KW-0548">Nucleotidyltransferase</keyword>
<dbReference type="GO" id="GO:0008408">
    <property type="term" value="F:3'-5' exonuclease activity"/>
    <property type="evidence" value="ECO:0007669"/>
    <property type="project" value="InterPro"/>
</dbReference>
<comment type="caution">
    <text evidence="3">The sequence shown here is derived from an EMBL/GenBank/DDBJ whole genome shotgun (WGS) entry which is preliminary data.</text>
</comment>
<dbReference type="Pfam" id="PF14579">
    <property type="entry name" value="HHH_6"/>
    <property type="match status" value="1"/>
</dbReference>
<dbReference type="PANTHER" id="PTHR32294:SF0">
    <property type="entry name" value="DNA POLYMERASE III SUBUNIT ALPHA"/>
    <property type="match status" value="1"/>
</dbReference>
<dbReference type="CDD" id="cd04485">
    <property type="entry name" value="DnaE_OBF"/>
    <property type="match status" value="1"/>
</dbReference>
<dbReference type="Proteomes" id="UP000075442">
    <property type="component" value="Unassembled WGS sequence"/>
</dbReference>
<accession>A0A150NPX4</accession>
<dbReference type="AlphaFoldDB" id="A0A150NPX4"/>
<dbReference type="EC" id="2.7.7.7" evidence="3"/>
<dbReference type="GO" id="GO:0003887">
    <property type="term" value="F:DNA-directed DNA polymerase activity"/>
    <property type="evidence" value="ECO:0007669"/>
    <property type="project" value="UniProtKB-EC"/>
</dbReference>
<dbReference type="PATRIC" id="fig|28037.235.peg.1161"/>
<dbReference type="Pfam" id="PF01336">
    <property type="entry name" value="tRNA_anti-codon"/>
    <property type="match status" value="1"/>
</dbReference>
<evidence type="ECO:0000259" key="1">
    <source>
        <dbReference type="Pfam" id="PF01336"/>
    </source>
</evidence>
<dbReference type="GO" id="GO:0003676">
    <property type="term" value="F:nucleic acid binding"/>
    <property type="evidence" value="ECO:0007669"/>
    <property type="project" value="InterPro"/>
</dbReference>
<feature type="domain" description="DNA polymerase helix-hairpin-helix motif" evidence="2">
    <location>
        <begin position="17"/>
        <end position="101"/>
    </location>
</feature>
<proteinExistence type="predicted"/>
<dbReference type="InterPro" id="IPR012340">
    <property type="entry name" value="NA-bd_OB-fold"/>
</dbReference>